<sequence length="56" mass="6018">MGQRRKGIRGDLGFGDCRGAWVMGRFEGGKDLVRTSRIQAHACNPSTLGGRGGRIT</sequence>
<dbReference type="EMBL" id="AJ295984">
    <property type="protein sequence ID" value="CAC82497.1"/>
    <property type="molecule type" value="mRNA"/>
</dbReference>
<proteinExistence type="evidence at transcript level"/>
<accession>Q8IVM4</accession>
<reference evidence="1" key="2">
    <citation type="submission" date="2003-01" db="EMBL/GenBank/DDBJ databases">
        <title>Full length sequencing of some human and murine muscular transcripts (Telethon Italy project B41).</title>
        <authorList>
            <person name="Frigimelica E."/>
            <person name="Lanfranchi G."/>
        </authorList>
    </citation>
    <scope>NUCLEOTIDE SEQUENCE</scope>
</reference>
<name>Q8IVM4_HUMAN</name>
<organism evidence="1">
    <name type="scientific">Homo sapiens</name>
    <name type="common">Human</name>
    <dbReference type="NCBI Taxonomy" id="9606"/>
    <lineage>
        <taxon>Eukaryota</taxon>
        <taxon>Metazoa</taxon>
        <taxon>Chordata</taxon>
        <taxon>Craniata</taxon>
        <taxon>Vertebrata</taxon>
        <taxon>Euteleostomi</taxon>
        <taxon>Mammalia</taxon>
        <taxon>Eutheria</taxon>
        <taxon>Euarchontoglires</taxon>
        <taxon>Primates</taxon>
        <taxon>Haplorrhini</taxon>
        <taxon>Catarrhini</taxon>
        <taxon>Hominidae</taxon>
        <taxon>Homo</taxon>
    </lineage>
</organism>
<evidence type="ECO:0000313" key="1">
    <source>
        <dbReference type="EMBL" id="CAC82497.1"/>
    </source>
</evidence>
<dbReference type="PeptideAtlas" id="Q8IVM4"/>
<protein>
    <submittedName>
        <fullName evidence="1">Uncharacterized protein</fullName>
    </submittedName>
</protein>
<reference evidence="1" key="1">
    <citation type="submission" date="2000-09" db="EMBL/GenBank/DDBJ databases">
        <authorList>
            <person name="Ievolella C."/>
        </authorList>
    </citation>
    <scope>NUCLEOTIDE SEQUENCE</scope>
</reference>
<dbReference type="AlphaFoldDB" id="Q8IVM4"/>